<dbReference type="RefSeq" id="WP_188607541.1">
    <property type="nucleotide sequence ID" value="NZ_BMGG01000001.1"/>
</dbReference>
<keyword evidence="1" id="KW-0472">Membrane</keyword>
<feature type="transmembrane region" description="Helical" evidence="1">
    <location>
        <begin position="35"/>
        <end position="55"/>
    </location>
</feature>
<gene>
    <name evidence="2" type="ORF">GCM10010994_05210</name>
</gene>
<comment type="caution">
    <text evidence="2">The sequence shown here is derived from an EMBL/GenBank/DDBJ whole genome shotgun (WGS) entry which is preliminary data.</text>
</comment>
<proteinExistence type="predicted"/>
<dbReference type="EMBL" id="BMGG01000001">
    <property type="protein sequence ID" value="GGC48979.1"/>
    <property type="molecule type" value="Genomic_DNA"/>
</dbReference>
<accession>A0A916TY12</accession>
<keyword evidence="1" id="KW-0812">Transmembrane</keyword>
<feature type="transmembrane region" description="Helical" evidence="1">
    <location>
        <begin position="6"/>
        <end position="23"/>
    </location>
</feature>
<sequence length="256" mass="26875">MLVNGLLYVLVGIGAAMGVRALLNDPAASPGRRQLTTLIAVLGGALAAGIVAFALHDRGAAKPPSDGFDKTIAQLAATPLFGRVMQDNPALETELKTAVESGQDGRRVIAQWRARYVAPALQAADDGSILAAWNAHVALVGYLEKTNPSLCAEFGLTGIKDAGSLDGEARRLFAGSLEALEQAYVSGRGKPKARVDTDQEADQALDALGFGDADRTALNARTDDKAVCDGAAKLYGPLDRLQAEKRAPYARYILSM</sequence>
<protein>
    <submittedName>
        <fullName evidence="2">Uncharacterized protein</fullName>
    </submittedName>
</protein>
<evidence type="ECO:0000313" key="2">
    <source>
        <dbReference type="EMBL" id="GGC48979.1"/>
    </source>
</evidence>
<reference evidence="2" key="1">
    <citation type="journal article" date="2014" name="Int. J. Syst. Evol. Microbiol.">
        <title>Complete genome sequence of Corynebacterium casei LMG S-19264T (=DSM 44701T), isolated from a smear-ripened cheese.</title>
        <authorList>
            <consortium name="US DOE Joint Genome Institute (JGI-PGF)"/>
            <person name="Walter F."/>
            <person name="Albersmeier A."/>
            <person name="Kalinowski J."/>
            <person name="Ruckert C."/>
        </authorList>
    </citation>
    <scope>NUCLEOTIDE SEQUENCE</scope>
    <source>
        <strain evidence="2">CGMCC 1.12919</strain>
    </source>
</reference>
<keyword evidence="1" id="KW-1133">Transmembrane helix</keyword>
<evidence type="ECO:0000256" key="1">
    <source>
        <dbReference type="SAM" id="Phobius"/>
    </source>
</evidence>
<name>A0A916TY12_9HYPH</name>
<reference evidence="2" key="2">
    <citation type="submission" date="2020-09" db="EMBL/GenBank/DDBJ databases">
        <authorList>
            <person name="Sun Q."/>
            <person name="Zhou Y."/>
        </authorList>
    </citation>
    <scope>NUCLEOTIDE SEQUENCE</scope>
    <source>
        <strain evidence="2">CGMCC 1.12919</strain>
    </source>
</reference>
<keyword evidence="3" id="KW-1185">Reference proteome</keyword>
<dbReference type="AlphaFoldDB" id="A0A916TY12"/>
<evidence type="ECO:0000313" key="3">
    <source>
        <dbReference type="Proteomes" id="UP000637002"/>
    </source>
</evidence>
<dbReference type="Proteomes" id="UP000637002">
    <property type="component" value="Unassembled WGS sequence"/>
</dbReference>
<organism evidence="2 3">
    <name type="scientific">Chelatococcus reniformis</name>
    <dbReference type="NCBI Taxonomy" id="1494448"/>
    <lineage>
        <taxon>Bacteria</taxon>
        <taxon>Pseudomonadati</taxon>
        <taxon>Pseudomonadota</taxon>
        <taxon>Alphaproteobacteria</taxon>
        <taxon>Hyphomicrobiales</taxon>
        <taxon>Chelatococcaceae</taxon>
        <taxon>Chelatococcus</taxon>
    </lineage>
</organism>